<dbReference type="GO" id="GO:0017040">
    <property type="term" value="F:N-acylsphingosine amidohydrolase activity"/>
    <property type="evidence" value="ECO:0007669"/>
    <property type="project" value="TreeGrafter"/>
</dbReference>
<dbReference type="Pfam" id="PF15508">
    <property type="entry name" value="NAAA-beta"/>
    <property type="match status" value="1"/>
</dbReference>
<protein>
    <recommendedName>
        <fullName evidence="1">Acid ceramidase N-terminal domain-containing protein</fullName>
    </recommendedName>
</protein>
<reference evidence="2 3" key="1">
    <citation type="submission" date="2019-10" db="EMBL/GenBank/DDBJ databases">
        <title>Assembly and Annotation for the nematode Trichostrongylus colubriformis.</title>
        <authorList>
            <person name="Martin J."/>
        </authorList>
    </citation>
    <scope>NUCLEOTIDE SEQUENCE [LARGE SCALE GENOMIC DNA]</scope>
    <source>
        <strain evidence="2">G859</strain>
        <tissue evidence="2">Whole worm</tissue>
    </source>
</reference>
<dbReference type="PANTHER" id="PTHR28583">
    <property type="entry name" value="ACID AMIDASE"/>
    <property type="match status" value="1"/>
</dbReference>
<dbReference type="EMBL" id="WIXE01014921">
    <property type="protein sequence ID" value="KAK5973897.1"/>
    <property type="molecule type" value="Genomic_DNA"/>
</dbReference>
<comment type="caution">
    <text evidence="2">The sequence shown here is derived from an EMBL/GenBank/DDBJ whole genome shotgun (WGS) entry which is preliminary data.</text>
</comment>
<dbReference type="AlphaFoldDB" id="A0AAN8F7V7"/>
<accession>A0AAN8F7V7</accession>
<evidence type="ECO:0000259" key="1">
    <source>
        <dbReference type="Pfam" id="PF15508"/>
    </source>
</evidence>
<proteinExistence type="predicted"/>
<dbReference type="Proteomes" id="UP001331761">
    <property type="component" value="Unassembled WGS sequence"/>
</dbReference>
<organism evidence="2 3">
    <name type="scientific">Trichostrongylus colubriformis</name>
    <name type="common">Black scour worm</name>
    <dbReference type="NCBI Taxonomy" id="6319"/>
    <lineage>
        <taxon>Eukaryota</taxon>
        <taxon>Metazoa</taxon>
        <taxon>Ecdysozoa</taxon>
        <taxon>Nematoda</taxon>
        <taxon>Chromadorea</taxon>
        <taxon>Rhabditida</taxon>
        <taxon>Rhabditina</taxon>
        <taxon>Rhabditomorpha</taxon>
        <taxon>Strongyloidea</taxon>
        <taxon>Trichostrongylidae</taxon>
        <taxon>Trichostrongylus</taxon>
    </lineage>
</organism>
<keyword evidence="3" id="KW-1185">Reference proteome</keyword>
<sequence length="95" mass="10854">MIQCDARTVANPDYPPECRVGEANLYDPSQSSEVPWFTVDLDAPAKERFKHVVRPFKNEIQAVFDVLAVSDLIHLKMLQMSRISKYRCPLAQSCQ</sequence>
<feature type="domain" description="Acid ceramidase N-terminal" evidence="1">
    <location>
        <begin position="33"/>
        <end position="67"/>
    </location>
</feature>
<evidence type="ECO:0000313" key="2">
    <source>
        <dbReference type="EMBL" id="KAK5973897.1"/>
    </source>
</evidence>
<dbReference type="InterPro" id="IPR029130">
    <property type="entry name" value="Acid_ceramidase_N"/>
</dbReference>
<name>A0AAN8F7V7_TRICO</name>
<gene>
    <name evidence="2" type="ORF">GCK32_021924</name>
</gene>
<evidence type="ECO:0000313" key="3">
    <source>
        <dbReference type="Proteomes" id="UP001331761"/>
    </source>
</evidence>
<dbReference type="PANTHER" id="PTHR28583:SF3">
    <property type="entry name" value="ACID CERAMIDASE-RELATED"/>
    <property type="match status" value="1"/>
</dbReference>